<gene>
    <name evidence="2" type="ORF">NHU_01586</name>
</gene>
<feature type="region of interest" description="Disordered" evidence="1">
    <location>
        <begin position="1"/>
        <end position="41"/>
    </location>
</feature>
<name>A0A0D6B222_RHOSU</name>
<accession>A0A0D6B222</accession>
<evidence type="ECO:0000256" key="1">
    <source>
        <dbReference type="SAM" id="MobiDB-lite"/>
    </source>
</evidence>
<dbReference type="Proteomes" id="UP000064912">
    <property type="component" value="Chromosome"/>
</dbReference>
<protein>
    <submittedName>
        <fullName evidence="2">Uncharacterized protein</fullName>
    </submittedName>
</protein>
<proteinExistence type="predicted"/>
<evidence type="ECO:0000313" key="3">
    <source>
        <dbReference type="Proteomes" id="UP000064912"/>
    </source>
</evidence>
<evidence type="ECO:0000313" key="2">
    <source>
        <dbReference type="EMBL" id="BAQ68744.1"/>
    </source>
</evidence>
<reference evidence="2 3" key="1">
    <citation type="submission" date="2015-02" db="EMBL/GenBank/DDBJ databases">
        <title>Genome sequene of Rhodovulum sulfidophilum DSM 2351.</title>
        <authorList>
            <person name="Nagao N."/>
        </authorList>
    </citation>
    <scope>NUCLEOTIDE SEQUENCE [LARGE SCALE GENOMIC DNA]</scope>
    <source>
        <strain evidence="2 3">DSM 2351</strain>
    </source>
</reference>
<organism evidence="2 3">
    <name type="scientific">Rhodovulum sulfidophilum</name>
    <name type="common">Rhodobacter sulfidophilus</name>
    <dbReference type="NCBI Taxonomy" id="35806"/>
    <lineage>
        <taxon>Bacteria</taxon>
        <taxon>Pseudomonadati</taxon>
        <taxon>Pseudomonadota</taxon>
        <taxon>Alphaproteobacteria</taxon>
        <taxon>Rhodobacterales</taxon>
        <taxon>Paracoccaceae</taxon>
        <taxon>Rhodovulum</taxon>
    </lineage>
</organism>
<dbReference type="PATRIC" id="fig|35806.4.peg.1642"/>
<dbReference type="KEGG" id="rsu:NHU_01586"/>
<dbReference type="EMBL" id="AP014800">
    <property type="protein sequence ID" value="BAQ68744.1"/>
    <property type="molecule type" value="Genomic_DNA"/>
</dbReference>
<sequence length="112" mass="11478">MERHAGPEADALLDADQQPGGTGRSGRQAAPDRSALGGAEHSHKYALGWGERPLAEGDACWQATLDLNADGTSNGGPQPREVKISEGAVNALAIGIGASVRVDHAETDLAGR</sequence>
<dbReference type="AlphaFoldDB" id="A0A0D6B222"/>